<evidence type="ECO:0000256" key="1">
    <source>
        <dbReference type="SAM" id="Phobius"/>
    </source>
</evidence>
<sequence length="59" mass="6363">MLPQEWQEEDGSLEFGSRKARIGERVRSGSALGMGNALVALLATGAVCVLLYWAADLVR</sequence>
<keyword evidence="1" id="KW-0472">Membrane</keyword>
<reference evidence="2 3" key="1">
    <citation type="submission" date="2019-09" db="EMBL/GenBank/DDBJ databases">
        <title>Bacillus ochoae sp. nov., Paenibacillus whitsoniae sp. nov., Paenibacillus spiritus sp. nov. Isolated from the Mars Exploration Rover during spacecraft assembly.</title>
        <authorList>
            <person name="Seuylemezian A."/>
            <person name="Vaishampayan P."/>
        </authorList>
    </citation>
    <scope>NUCLEOTIDE SEQUENCE [LARGE SCALE GENOMIC DNA]</scope>
    <source>
        <strain evidence="2 3">MER_111</strain>
    </source>
</reference>
<dbReference type="AlphaFoldDB" id="A0A5J5FSU9"/>
<dbReference type="RefSeq" id="WP_150459794.1">
    <property type="nucleotide sequence ID" value="NZ_VYKK01000036.1"/>
</dbReference>
<evidence type="ECO:0000313" key="3">
    <source>
        <dbReference type="Proteomes" id="UP000367750"/>
    </source>
</evidence>
<dbReference type="Proteomes" id="UP000367750">
    <property type="component" value="Unassembled WGS sequence"/>
</dbReference>
<keyword evidence="1" id="KW-0812">Transmembrane</keyword>
<feature type="transmembrane region" description="Helical" evidence="1">
    <location>
        <begin position="31"/>
        <end position="55"/>
    </location>
</feature>
<comment type="caution">
    <text evidence="2">The sequence shown here is derived from an EMBL/GenBank/DDBJ whole genome shotgun (WGS) entry which is preliminary data.</text>
</comment>
<proteinExistence type="predicted"/>
<keyword evidence="1" id="KW-1133">Transmembrane helix</keyword>
<evidence type="ECO:0000313" key="2">
    <source>
        <dbReference type="EMBL" id="KAA8996224.1"/>
    </source>
</evidence>
<dbReference type="EMBL" id="VYKK01000036">
    <property type="protein sequence ID" value="KAA8996224.1"/>
    <property type="molecule type" value="Genomic_DNA"/>
</dbReference>
<protein>
    <submittedName>
        <fullName evidence="2">Uncharacterized protein</fullName>
    </submittedName>
</protein>
<organism evidence="2 3">
    <name type="scientific">Paenibacillus spiritus</name>
    <dbReference type="NCBI Taxonomy" id="2496557"/>
    <lineage>
        <taxon>Bacteria</taxon>
        <taxon>Bacillati</taxon>
        <taxon>Bacillota</taxon>
        <taxon>Bacilli</taxon>
        <taxon>Bacillales</taxon>
        <taxon>Paenibacillaceae</taxon>
        <taxon>Paenibacillus</taxon>
    </lineage>
</organism>
<accession>A0A5J5FSU9</accession>
<gene>
    <name evidence="2" type="ORF">F4V43_18725</name>
</gene>
<keyword evidence="3" id="KW-1185">Reference proteome</keyword>
<name>A0A5J5FSU9_9BACL</name>